<keyword evidence="2" id="KW-1185">Reference proteome</keyword>
<reference evidence="1 2" key="1">
    <citation type="submission" date="2020-10" db="EMBL/GenBank/DDBJ databases">
        <title>Genome sequencing of Massilia sp. LPB0304.</title>
        <authorList>
            <person name="Kim J."/>
        </authorList>
    </citation>
    <scope>NUCLEOTIDE SEQUENCE [LARGE SCALE GENOMIC DNA]</scope>
    <source>
        <strain evidence="1 2">LPB0304</strain>
    </source>
</reference>
<proteinExistence type="predicted"/>
<dbReference type="AlphaFoldDB" id="A0A7L9U4C2"/>
<dbReference type="Proteomes" id="UP000593875">
    <property type="component" value="Chromosome"/>
</dbReference>
<protein>
    <submittedName>
        <fullName evidence="1">Universal stress protein</fullName>
    </submittedName>
</protein>
<gene>
    <name evidence="1" type="ORF">LPB04_18710</name>
</gene>
<dbReference type="KEGG" id="mlir:LPB04_18710"/>
<evidence type="ECO:0000313" key="1">
    <source>
        <dbReference type="EMBL" id="QOL48955.1"/>
    </source>
</evidence>
<evidence type="ECO:0000313" key="2">
    <source>
        <dbReference type="Proteomes" id="UP000593875"/>
    </source>
</evidence>
<dbReference type="RefSeq" id="WP_193685998.1">
    <property type="nucleotide sequence ID" value="NZ_CP062941.1"/>
</dbReference>
<name>A0A7L9U4C2_9BURK</name>
<sequence>MVVGDLCVIGESDCARPGHRSRPASWLARHGIDAALSAASPGLEGGAPLPSLAAYLGADLLVMGGYGRARLGELPAGGAPGSKQSCTRLSSSRRKFHSNNRRDLIWIMAIE</sequence>
<accession>A0A7L9U4C2</accession>
<organism evidence="1 2">
    <name type="scientific">Massilia litorea</name>
    <dbReference type="NCBI Taxonomy" id="2769491"/>
    <lineage>
        <taxon>Bacteria</taxon>
        <taxon>Pseudomonadati</taxon>
        <taxon>Pseudomonadota</taxon>
        <taxon>Betaproteobacteria</taxon>
        <taxon>Burkholderiales</taxon>
        <taxon>Oxalobacteraceae</taxon>
        <taxon>Telluria group</taxon>
        <taxon>Massilia</taxon>
    </lineage>
</organism>
<dbReference type="EMBL" id="CP062941">
    <property type="protein sequence ID" value="QOL48955.1"/>
    <property type="molecule type" value="Genomic_DNA"/>
</dbReference>